<dbReference type="Gene3D" id="1.10.287.110">
    <property type="entry name" value="DnaJ domain"/>
    <property type="match status" value="1"/>
</dbReference>
<dbReference type="InterPro" id="IPR001623">
    <property type="entry name" value="DnaJ_domain"/>
</dbReference>
<dbReference type="SMART" id="SM00271">
    <property type="entry name" value="DnaJ"/>
    <property type="match status" value="1"/>
</dbReference>
<dbReference type="AlphaFoldDB" id="A0A022QL91"/>
<dbReference type="PANTHER" id="PTHR44137:SF57">
    <property type="entry name" value="CHAPERONE DNAJ-DOMAIN PROTEIN"/>
    <property type="match status" value="1"/>
</dbReference>
<gene>
    <name evidence="2" type="ORF">MIMGU_mgv1a019779mg</name>
</gene>
<dbReference type="CDD" id="cd06257">
    <property type="entry name" value="DnaJ"/>
    <property type="match status" value="1"/>
</dbReference>
<sequence length="176" mass="19792">MECNKEEAMRAKQIAETKMEKHDFEGARKIVMKAQKLYPKLETLNQMVIICEVICSAQKSSSNLATESDNDWYGILQIEKLSDELTVRKQYRRLALSLHPDKNRFPGAEAAFKLISQAYEVLSDPKSKSLYDGKIKNDAGLNGGVRCYNGGGDAKSGNLRNMRRRKRGVLESSEGT</sequence>
<dbReference type="Pfam" id="PF00226">
    <property type="entry name" value="DnaJ"/>
    <property type="match status" value="1"/>
</dbReference>
<dbReference type="STRING" id="4155.A0A022QL91"/>
<dbReference type="SUPFAM" id="SSF46565">
    <property type="entry name" value="Chaperone J-domain"/>
    <property type="match status" value="1"/>
</dbReference>
<accession>A0A022QL91</accession>
<organism evidence="2 3">
    <name type="scientific">Erythranthe guttata</name>
    <name type="common">Yellow monkey flower</name>
    <name type="synonym">Mimulus guttatus</name>
    <dbReference type="NCBI Taxonomy" id="4155"/>
    <lineage>
        <taxon>Eukaryota</taxon>
        <taxon>Viridiplantae</taxon>
        <taxon>Streptophyta</taxon>
        <taxon>Embryophyta</taxon>
        <taxon>Tracheophyta</taxon>
        <taxon>Spermatophyta</taxon>
        <taxon>Magnoliopsida</taxon>
        <taxon>eudicotyledons</taxon>
        <taxon>Gunneridae</taxon>
        <taxon>Pentapetalae</taxon>
        <taxon>asterids</taxon>
        <taxon>lamiids</taxon>
        <taxon>Lamiales</taxon>
        <taxon>Phrymaceae</taxon>
        <taxon>Erythranthe</taxon>
    </lineage>
</organism>
<dbReference type="PROSITE" id="PS00636">
    <property type="entry name" value="DNAJ_1"/>
    <property type="match status" value="1"/>
</dbReference>
<evidence type="ECO:0000259" key="1">
    <source>
        <dbReference type="PROSITE" id="PS50076"/>
    </source>
</evidence>
<proteinExistence type="predicted"/>
<name>A0A022QL91_ERYGU</name>
<dbReference type="Proteomes" id="UP000030748">
    <property type="component" value="Unassembled WGS sequence"/>
</dbReference>
<evidence type="ECO:0000313" key="2">
    <source>
        <dbReference type="EMBL" id="EYU28379.1"/>
    </source>
</evidence>
<evidence type="ECO:0000313" key="3">
    <source>
        <dbReference type="Proteomes" id="UP000030748"/>
    </source>
</evidence>
<reference evidence="2 3" key="1">
    <citation type="journal article" date="2013" name="Proc. Natl. Acad. Sci. U.S.A.">
        <title>Fine-scale variation in meiotic recombination in Mimulus inferred from population shotgun sequencing.</title>
        <authorList>
            <person name="Hellsten U."/>
            <person name="Wright K.M."/>
            <person name="Jenkins J."/>
            <person name="Shu S."/>
            <person name="Yuan Y."/>
            <person name="Wessler S.R."/>
            <person name="Schmutz J."/>
            <person name="Willis J.H."/>
            <person name="Rokhsar D.S."/>
        </authorList>
    </citation>
    <scope>NUCLEOTIDE SEQUENCE [LARGE SCALE GENOMIC DNA]</scope>
    <source>
        <strain evidence="3">cv. DUN x IM62</strain>
    </source>
</reference>
<protein>
    <recommendedName>
        <fullName evidence="1">J domain-containing protein</fullName>
    </recommendedName>
</protein>
<dbReference type="PRINTS" id="PR00625">
    <property type="entry name" value="JDOMAIN"/>
</dbReference>
<dbReference type="PANTHER" id="PTHR44137">
    <property type="entry name" value="BNAC03G44070D PROTEIN"/>
    <property type="match status" value="1"/>
</dbReference>
<dbReference type="PROSITE" id="PS50076">
    <property type="entry name" value="DNAJ_2"/>
    <property type="match status" value="1"/>
</dbReference>
<dbReference type="EMBL" id="KI631414">
    <property type="protein sequence ID" value="EYU28379.1"/>
    <property type="molecule type" value="Genomic_DNA"/>
</dbReference>
<keyword evidence="3" id="KW-1185">Reference proteome</keyword>
<feature type="domain" description="J" evidence="1">
    <location>
        <begin position="71"/>
        <end position="135"/>
    </location>
</feature>
<dbReference type="InterPro" id="IPR036869">
    <property type="entry name" value="J_dom_sf"/>
</dbReference>
<dbReference type="InterPro" id="IPR018253">
    <property type="entry name" value="DnaJ_domain_CS"/>
</dbReference>
<feature type="non-terminal residue" evidence="2">
    <location>
        <position position="176"/>
    </location>
</feature>